<organism evidence="1 2">
    <name type="scientific">Candidatus Thiodubiliella endoseptemdiera</name>
    <dbReference type="NCBI Taxonomy" id="2738886"/>
    <lineage>
        <taxon>Bacteria</taxon>
        <taxon>Pseudomonadati</taxon>
        <taxon>Pseudomonadota</taxon>
        <taxon>Gammaproteobacteria</taxon>
        <taxon>Candidatus Pseudothioglobaceae</taxon>
        <taxon>Candidatus Thiodubiliella</taxon>
    </lineage>
</organism>
<sequence>MILKNGVCMKIRNILVVVLSLFSLQGCTIGESSGEKKTSKVSMFKGISATQVKQDQVKSKITKPVLKTAKPVSSRVKKSTFADIVLETTLVDGKLPKRKGVKKVVKSKSSK</sequence>
<name>A0A853F6V9_9GAMM</name>
<evidence type="ECO:0000313" key="1">
    <source>
        <dbReference type="EMBL" id="NYT28259.1"/>
    </source>
</evidence>
<dbReference type="Proteomes" id="UP000568751">
    <property type="component" value="Unassembled WGS sequence"/>
</dbReference>
<gene>
    <name evidence="1" type="ORF">H0A76_10510</name>
</gene>
<comment type="caution">
    <text evidence="1">The sequence shown here is derived from an EMBL/GenBank/DDBJ whole genome shotgun (WGS) entry which is preliminary data.</text>
</comment>
<dbReference type="PROSITE" id="PS51257">
    <property type="entry name" value="PROKAR_LIPOPROTEIN"/>
    <property type="match status" value="1"/>
</dbReference>
<dbReference type="AlphaFoldDB" id="A0A853F6V9"/>
<evidence type="ECO:0000313" key="2">
    <source>
        <dbReference type="Proteomes" id="UP000568751"/>
    </source>
</evidence>
<reference evidence="1 2" key="1">
    <citation type="submission" date="2020-05" db="EMBL/GenBank/DDBJ databases">
        <title>Horizontal transmission and recombination maintain forever young bacterial symbiont genomes.</title>
        <authorList>
            <person name="Russell S.L."/>
            <person name="Pepper-Tunick E."/>
            <person name="Svedberg J."/>
            <person name="Byrne A."/>
            <person name="Ruelas Castillo J."/>
            <person name="Vollmers C."/>
            <person name="Beinart R.A."/>
            <person name="Corbett-Detig R."/>
        </authorList>
    </citation>
    <scope>NUCLEOTIDE SEQUENCE [LARGE SCALE GENOMIC DNA]</scope>
    <source>
        <strain evidence="1">455</strain>
    </source>
</reference>
<accession>A0A853F6V9</accession>
<dbReference type="EMBL" id="JACCHT010000002">
    <property type="protein sequence ID" value="NYT28259.1"/>
    <property type="molecule type" value="Genomic_DNA"/>
</dbReference>
<evidence type="ECO:0008006" key="3">
    <source>
        <dbReference type="Google" id="ProtNLM"/>
    </source>
</evidence>
<proteinExistence type="predicted"/>
<protein>
    <recommendedName>
        <fullName evidence="3">Lipoprotein</fullName>
    </recommendedName>
</protein>